<proteinExistence type="predicted"/>
<dbReference type="Gene3D" id="2.30.30.110">
    <property type="match status" value="1"/>
</dbReference>
<gene>
    <name evidence="1" type="ORF">M1K48_11165</name>
</gene>
<keyword evidence="2" id="KW-1185">Reference proteome</keyword>
<dbReference type="SUPFAM" id="SSF50118">
    <property type="entry name" value="Cell growth inhibitor/plasmid maintenance toxic component"/>
    <property type="match status" value="1"/>
</dbReference>
<evidence type="ECO:0000313" key="2">
    <source>
        <dbReference type="Proteomes" id="UP000831921"/>
    </source>
</evidence>
<name>A0ABY5MTI4_9SPHN</name>
<dbReference type="InterPro" id="IPR003477">
    <property type="entry name" value="PemK-like"/>
</dbReference>
<dbReference type="Pfam" id="PF02452">
    <property type="entry name" value="PemK_toxin"/>
    <property type="match status" value="1"/>
</dbReference>
<dbReference type="EMBL" id="CP097253">
    <property type="protein sequence ID" value="UUR07493.1"/>
    <property type="molecule type" value="Genomic_DNA"/>
</dbReference>
<dbReference type="RefSeq" id="WP_249455227.1">
    <property type="nucleotide sequence ID" value="NZ_CP097253.1"/>
</dbReference>
<reference evidence="1 2" key="1">
    <citation type="submission" date="2022-05" db="EMBL/GenBank/DDBJ databases">
        <title>S8-45 Sphingomonas ultraviolaceadurans.</title>
        <authorList>
            <person name="Liu Y."/>
        </authorList>
    </citation>
    <scope>NUCLEOTIDE SEQUENCE [LARGE SCALE GENOMIC DNA]</scope>
    <source>
        <strain evidence="1 2">S8-45</strain>
    </source>
</reference>
<dbReference type="Proteomes" id="UP000831921">
    <property type="component" value="Chromosome"/>
</dbReference>
<organism evidence="1 2">
    <name type="scientific">Sphingomonas glaciei</name>
    <dbReference type="NCBI Taxonomy" id="2938948"/>
    <lineage>
        <taxon>Bacteria</taxon>
        <taxon>Pseudomonadati</taxon>
        <taxon>Pseudomonadota</taxon>
        <taxon>Alphaproteobacteria</taxon>
        <taxon>Sphingomonadales</taxon>
        <taxon>Sphingomonadaceae</taxon>
        <taxon>Sphingomonas</taxon>
    </lineage>
</organism>
<dbReference type="InterPro" id="IPR011067">
    <property type="entry name" value="Plasmid_toxin/cell-grow_inhib"/>
</dbReference>
<accession>A0ABY5MTI4</accession>
<protein>
    <submittedName>
        <fullName evidence="1">Type II toxin-antitoxin system PemK/MazF family toxin</fullName>
    </submittedName>
</protein>
<sequence length="140" mass="15873">MPLTFPAAPRTILLCDYSMGGFRPPEMVKRRPAVVITGRLPRRNNLHTVVPLSGTPSDERNLYHCKIELTAPLPEPFAETTWWVKADMIATVSLERLDLFRTGRDQHGRRKYLNDLRVSEEHFATIKVAVGHALGLTLDK</sequence>
<evidence type="ECO:0000313" key="1">
    <source>
        <dbReference type="EMBL" id="UUR07493.1"/>
    </source>
</evidence>